<dbReference type="GO" id="GO:0003743">
    <property type="term" value="F:translation initiation factor activity"/>
    <property type="evidence" value="ECO:0007669"/>
    <property type="project" value="UniProtKB-KW"/>
</dbReference>
<sequence length="122" mass="13841">MKTKTKSVLVASQQEDIISVWNRTAQDTATTTRIRDTLKRVLNLPPNTVMEYKTHNDSLKQENLWRPPPLYICLGQAPDPVVAFPCELLRDVLTERCVAISDETAKRYPTERAQSSLVPIFG</sequence>
<dbReference type="OrthoDB" id="590761at2759"/>
<dbReference type="InterPro" id="IPR023398">
    <property type="entry name" value="TIF_eIF4e-like"/>
</dbReference>
<dbReference type="Gene3D" id="3.30.760.10">
    <property type="entry name" value="RNA Cap, Translation Initiation Factor Eif4e"/>
    <property type="match status" value="1"/>
</dbReference>
<organism evidence="1 2">
    <name type="scientific">Portunus trituberculatus</name>
    <name type="common">Swimming crab</name>
    <name type="synonym">Neptunus trituberculatus</name>
    <dbReference type="NCBI Taxonomy" id="210409"/>
    <lineage>
        <taxon>Eukaryota</taxon>
        <taxon>Metazoa</taxon>
        <taxon>Ecdysozoa</taxon>
        <taxon>Arthropoda</taxon>
        <taxon>Crustacea</taxon>
        <taxon>Multicrustacea</taxon>
        <taxon>Malacostraca</taxon>
        <taxon>Eumalacostraca</taxon>
        <taxon>Eucarida</taxon>
        <taxon>Decapoda</taxon>
        <taxon>Pleocyemata</taxon>
        <taxon>Brachyura</taxon>
        <taxon>Eubrachyura</taxon>
        <taxon>Portunoidea</taxon>
        <taxon>Portunidae</taxon>
        <taxon>Portuninae</taxon>
        <taxon>Portunus</taxon>
    </lineage>
</organism>
<keyword evidence="1" id="KW-0648">Protein biosynthesis</keyword>
<dbReference type="Pfam" id="PF01652">
    <property type="entry name" value="IF4E"/>
    <property type="match status" value="1"/>
</dbReference>
<dbReference type="AlphaFoldDB" id="A0A5B7FDM1"/>
<keyword evidence="1" id="KW-0396">Initiation factor</keyword>
<dbReference type="EMBL" id="VSRR010005899">
    <property type="protein sequence ID" value="MPC43585.1"/>
    <property type="molecule type" value="Genomic_DNA"/>
</dbReference>
<comment type="caution">
    <text evidence="1">The sequence shown here is derived from an EMBL/GenBank/DDBJ whole genome shotgun (WGS) entry which is preliminary data.</text>
</comment>
<proteinExistence type="predicted"/>
<dbReference type="Proteomes" id="UP000324222">
    <property type="component" value="Unassembled WGS sequence"/>
</dbReference>
<evidence type="ECO:0000313" key="2">
    <source>
        <dbReference type="Proteomes" id="UP000324222"/>
    </source>
</evidence>
<reference evidence="1 2" key="1">
    <citation type="submission" date="2019-05" db="EMBL/GenBank/DDBJ databases">
        <title>Another draft genome of Portunus trituberculatus and its Hox gene families provides insights of decapod evolution.</title>
        <authorList>
            <person name="Jeong J.-H."/>
            <person name="Song I."/>
            <person name="Kim S."/>
            <person name="Choi T."/>
            <person name="Kim D."/>
            <person name="Ryu S."/>
            <person name="Kim W."/>
        </authorList>
    </citation>
    <scope>NUCLEOTIDE SEQUENCE [LARGE SCALE GENOMIC DNA]</scope>
    <source>
        <tissue evidence="1">Muscle</tissue>
    </source>
</reference>
<evidence type="ECO:0000313" key="1">
    <source>
        <dbReference type="EMBL" id="MPC43585.1"/>
    </source>
</evidence>
<name>A0A5B7FDM1_PORTR</name>
<accession>A0A5B7FDM1</accession>
<gene>
    <name evidence="1" type="primary">Eif4e2_1</name>
    <name evidence="1" type="ORF">E2C01_037235</name>
</gene>
<dbReference type="SUPFAM" id="SSF55418">
    <property type="entry name" value="eIF4e-like"/>
    <property type="match status" value="1"/>
</dbReference>
<dbReference type="GO" id="GO:0003723">
    <property type="term" value="F:RNA binding"/>
    <property type="evidence" value="ECO:0007669"/>
    <property type="project" value="InterPro"/>
</dbReference>
<protein>
    <submittedName>
        <fullName evidence="1">Eukaryotic translation initiation factor 4E type 2</fullName>
    </submittedName>
</protein>
<dbReference type="InterPro" id="IPR001040">
    <property type="entry name" value="TIF_eIF_4E"/>
</dbReference>
<keyword evidence="2" id="KW-1185">Reference proteome</keyword>